<keyword evidence="9" id="KW-1185">Reference proteome</keyword>
<evidence type="ECO:0000256" key="1">
    <source>
        <dbReference type="ARBA" id="ARBA00004141"/>
    </source>
</evidence>
<sequence length="583" mass="63412">MQWNFLRRWMPGLYQLTKYRREWLGDDLRAGLSVAAVALPTALAYADLVGVTAVVGIYSCILPMIAYALFGSSRQVIVGPDAATCAVIAAVVAPLAAGDPQRLWQLCVMMTLMTGLWCLVASRFRLGALADLLSRPILTGLLNGLAITIMIDQLAKMLGYQPASREVIERILSLPHDLLSSHWPTVLLSLLTLLLLLGLRRLRPGWPAALLVIILAMLVVWLGGLQRFGIQTITGLDGTLPVVQWPNFQPALLRDLVMPSLNLALISFVSLMLTARSFASKNGYEINPDAEFRALGIANIVSALSQGFAISGASSRTAVNDANGGKSQLVSIVAALSIAAVLLLLGSLLRYIPVAALGVVLVYASWLLLDIRSLVNLRKHNPSAFRLALFTFASVLLVGVMPGIGLAVLLGLLQFFRTVFRPSEQLLGVNEEGMIHSLGNGNQVRAVEGVLIYRFNSPLTYFNIAYFKRRVLNLVDGMPFQPEWVVIDAVSCFTYPDISVLAGIDELKRDLRQRRVHLVLAGRKTDLKRWFGRSRAAGEEKGLLFVADLYLALKLIQSSRCAHADGAGASPGADQRGTTTMPH</sequence>
<dbReference type="Gene3D" id="3.30.750.24">
    <property type="entry name" value="STAS domain"/>
    <property type="match status" value="1"/>
</dbReference>
<accession>A0A0H3DQ94</accession>
<dbReference type="InterPro" id="IPR036513">
    <property type="entry name" value="STAS_dom_sf"/>
</dbReference>
<evidence type="ECO:0000256" key="2">
    <source>
        <dbReference type="ARBA" id="ARBA00022692"/>
    </source>
</evidence>
<evidence type="ECO:0000256" key="6">
    <source>
        <dbReference type="SAM" id="Phobius"/>
    </source>
</evidence>
<dbReference type="AlphaFoldDB" id="A0A0H3DQ94"/>
<dbReference type="SUPFAM" id="SSF52091">
    <property type="entry name" value="SpoIIaa-like"/>
    <property type="match status" value="1"/>
</dbReference>
<dbReference type="PANTHER" id="PTHR11814">
    <property type="entry name" value="SULFATE TRANSPORTER"/>
    <property type="match status" value="1"/>
</dbReference>
<feature type="transmembrane region" description="Helical" evidence="6">
    <location>
        <begin position="103"/>
        <end position="120"/>
    </location>
</feature>
<proteinExistence type="predicted"/>
<name>A0A0H3DQ94_EDWTF</name>
<evidence type="ECO:0000313" key="8">
    <source>
        <dbReference type="EMBL" id="ADM41526.1"/>
    </source>
</evidence>
<evidence type="ECO:0000256" key="5">
    <source>
        <dbReference type="SAM" id="MobiDB-lite"/>
    </source>
</evidence>
<protein>
    <submittedName>
        <fullName evidence="8">Putative sulfate permease</fullName>
    </submittedName>
</protein>
<dbReference type="InterPro" id="IPR002645">
    <property type="entry name" value="STAS_dom"/>
</dbReference>
<keyword evidence="3 6" id="KW-1133">Transmembrane helix</keyword>
<feature type="transmembrane region" description="Helical" evidence="6">
    <location>
        <begin position="329"/>
        <end position="349"/>
    </location>
</feature>
<dbReference type="InterPro" id="IPR001902">
    <property type="entry name" value="SLC26A/SulP_fam"/>
</dbReference>
<feature type="transmembrane region" description="Helical" evidence="6">
    <location>
        <begin position="28"/>
        <end position="45"/>
    </location>
</feature>
<feature type="transmembrane region" description="Helical" evidence="6">
    <location>
        <begin position="182"/>
        <end position="199"/>
    </location>
</feature>
<dbReference type="InterPro" id="IPR011547">
    <property type="entry name" value="SLC26A/SulP_dom"/>
</dbReference>
<reference evidence="9" key="1">
    <citation type="submission" date="2010-08" db="EMBL/GenBank/DDBJ databases">
        <title>Genome comparisons of Edwardsiella bacteria analysed using deep sequencing technology.</title>
        <authorList>
            <person name="van Soest J.J."/>
            <person name="Henkel C.V."/>
            <person name="Jansen H.J."/>
            <person name="van den Hondel C.A.M.J.J."/>
            <person name="Bloemberg G.V."/>
            <person name="Meijer A.H."/>
            <person name="Spaink H.P."/>
        </authorList>
    </citation>
    <scope>NUCLEOTIDE SEQUENCE [LARGE SCALE GENOMIC DNA]</scope>
    <source>
        <strain evidence="9">FL6-60</strain>
    </source>
</reference>
<evidence type="ECO:0000256" key="3">
    <source>
        <dbReference type="ARBA" id="ARBA00022989"/>
    </source>
</evidence>
<gene>
    <name evidence="8" type="ordered locus">ETAF_1414</name>
</gene>
<feature type="transmembrane region" description="Helical" evidence="6">
    <location>
        <begin position="77"/>
        <end position="97"/>
    </location>
</feature>
<dbReference type="PATRIC" id="fig|718251.5.peg.1462"/>
<dbReference type="EMBL" id="CP002154">
    <property type="protein sequence ID" value="ADM41526.1"/>
    <property type="molecule type" value="Genomic_DNA"/>
</dbReference>
<feature type="transmembrane region" description="Helical" evidence="6">
    <location>
        <begin position="256"/>
        <end position="275"/>
    </location>
</feature>
<dbReference type="Pfam" id="PF00916">
    <property type="entry name" value="Sulfate_transp"/>
    <property type="match status" value="1"/>
</dbReference>
<dbReference type="GO" id="GO:0016020">
    <property type="term" value="C:membrane"/>
    <property type="evidence" value="ECO:0007669"/>
    <property type="project" value="UniProtKB-SubCell"/>
</dbReference>
<dbReference type="Pfam" id="PF01740">
    <property type="entry name" value="STAS"/>
    <property type="match status" value="1"/>
</dbReference>
<feature type="region of interest" description="Disordered" evidence="5">
    <location>
        <begin position="564"/>
        <end position="583"/>
    </location>
</feature>
<evidence type="ECO:0000259" key="7">
    <source>
        <dbReference type="PROSITE" id="PS50801"/>
    </source>
</evidence>
<feature type="transmembrane region" description="Helical" evidence="6">
    <location>
        <begin position="132"/>
        <end position="151"/>
    </location>
</feature>
<dbReference type="Proteomes" id="UP000002230">
    <property type="component" value="Chromosome"/>
</dbReference>
<organism evidence="8 9">
    <name type="scientific">Edwardsiella tarda (strain FL6-60)</name>
    <dbReference type="NCBI Taxonomy" id="718251"/>
    <lineage>
        <taxon>Bacteria</taxon>
        <taxon>Pseudomonadati</taxon>
        <taxon>Pseudomonadota</taxon>
        <taxon>Gammaproteobacteria</taxon>
        <taxon>Enterobacterales</taxon>
        <taxon>Hafniaceae</taxon>
        <taxon>Edwardsiella</taxon>
    </lineage>
</organism>
<feature type="transmembrane region" description="Helical" evidence="6">
    <location>
        <begin position="51"/>
        <end position="70"/>
    </location>
</feature>
<dbReference type="HOGENOM" id="CLU_003182_13_0_6"/>
<feature type="transmembrane region" description="Helical" evidence="6">
    <location>
        <begin position="387"/>
        <end position="416"/>
    </location>
</feature>
<dbReference type="CDD" id="cd07042">
    <property type="entry name" value="STAS_SulP_like_sulfate_transporter"/>
    <property type="match status" value="1"/>
</dbReference>
<feature type="domain" description="STAS" evidence="7">
    <location>
        <begin position="440"/>
        <end position="556"/>
    </location>
</feature>
<evidence type="ECO:0000313" key="9">
    <source>
        <dbReference type="Proteomes" id="UP000002230"/>
    </source>
</evidence>
<keyword evidence="4 6" id="KW-0472">Membrane</keyword>
<dbReference type="GO" id="GO:0055085">
    <property type="term" value="P:transmembrane transport"/>
    <property type="evidence" value="ECO:0007669"/>
    <property type="project" value="InterPro"/>
</dbReference>
<evidence type="ECO:0000256" key="4">
    <source>
        <dbReference type="ARBA" id="ARBA00023136"/>
    </source>
</evidence>
<comment type="subcellular location">
    <subcellularLocation>
        <location evidence="1">Membrane</location>
        <topology evidence="1">Multi-pass membrane protein</topology>
    </subcellularLocation>
</comment>
<dbReference type="PROSITE" id="PS50801">
    <property type="entry name" value="STAS"/>
    <property type="match status" value="1"/>
</dbReference>
<keyword evidence="2 6" id="KW-0812">Transmembrane</keyword>
<feature type="transmembrane region" description="Helical" evidence="6">
    <location>
        <begin position="206"/>
        <end position="224"/>
    </location>
</feature>
<dbReference type="KEGG" id="etd:ETAF_1414"/>
<reference evidence="8 9" key="2">
    <citation type="journal article" date="2011" name="BMC Immunol.">
        <title>Comparison of static immersion and intravenous injection systems for exposure of zebrafish embryos to the natural pathogen Edwardsiella tarda.</title>
        <authorList>
            <person name="van Soest J.J."/>
            <person name="Stockhammer O.W."/>
            <person name="Ordas A."/>
            <person name="Bloemberg G.V."/>
            <person name="Spaink H.P."/>
            <person name="Meijer A.H."/>
        </authorList>
    </citation>
    <scope>NUCLEOTIDE SEQUENCE [LARGE SCALE GENOMIC DNA]</scope>
    <source>
        <strain evidence="8 9">FL6-60</strain>
    </source>
</reference>
<feature type="transmembrane region" description="Helical" evidence="6">
    <location>
        <begin position="355"/>
        <end position="375"/>
    </location>
</feature>